<protein>
    <submittedName>
        <fullName evidence="2">Uncharacterized protein</fullName>
    </submittedName>
</protein>
<dbReference type="Proteomes" id="UP000053989">
    <property type="component" value="Unassembled WGS sequence"/>
</dbReference>
<evidence type="ECO:0000313" key="2">
    <source>
        <dbReference type="EMBL" id="KIM50119.1"/>
    </source>
</evidence>
<proteinExistence type="predicted"/>
<keyword evidence="3" id="KW-1185">Reference proteome</keyword>
<name>A0A0C3D151_9AGAM</name>
<reference evidence="3" key="2">
    <citation type="submission" date="2015-01" db="EMBL/GenBank/DDBJ databases">
        <title>Evolutionary Origins and Diversification of the Mycorrhizal Mutualists.</title>
        <authorList>
            <consortium name="DOE Joint Genome Institute"/>
            <consortium name="Mycorrhizal Genomics Consortium"/>
            <person name="Kohler A."/>
            <person name="Kuo A."/>
            <person name="Nagy L.G."/>
            <person name="Floudas D."/>
            <person name="Copeland A."/>
            <person name="Barry K.W."/>
            <person name="Cichocki N."/>
            <person name="Veneault-Fourrey C."/>
            <person name="LaButti K."/>
            <person name="Lindquist E.A."/>
            <person name="Lipzen A."/>
            <person name="Lundell T."/>
            <person name="Morin E."/>
            <person name="Murat C."/>
            <person name="Riley R."/>
            <person name="Ohm R."/>
            <person name="Sun H."/>
            <person name="Tunlid A."/>
            <person name="Henrissat B."/>
            <person name="Grigoriev I.V."/>
            <person name="Hibbett D.S."/>
            <person name="Martin F."/>
        </authorList>
    </citation>
    <scope>NUCLEOTIDE SEQUENCE [LARGE SCALE GENOMIC DNA]</scope>
    <source>
        <strain evidence="3">Foug A</strain>
    </source>
</reference>
<evidence type="ECO:0000256" key="1">
    <source>
        <dbReference type="SAM" id="MobiDB-lite"/>
    </source>
</evidence>
<dbReference type="EMBL" id="KN822692">
    <property type="protein sequence ID" value="KIM50119.1"/>
    <property type="molecule type" value="Genomic_DNA"/>
</dbReference>
<feature type="region of interest" description="Disordered" evidence="1">
    <location>
        <begin position="16"/>
        <end position="46"/>
    </location>
</feature>
<dbReference type="InParanoid" id="A0A0C3D151"/>
<evidence type="ECO:0000313" key="3">
    <source>
        <dbReference type="Proteomes" id="UP000053989"/>
    </source>
</evidence>
<sequence>MDVIPTDVLAILWHEPAVDSTHPPRSTSAPGDDYHPPSCPPPAMMANEGMEVDVQTLPPTIVSK</sequence>
<dbReference type="HOGENOM" id="CLU_2868945_0_0_1"/>
<gene>
    <name evidence="2" type="ORF">SCLCIDRAFT_34633</name>
</gene>
<accession>A0A0C3D151</accession>
<reference evidence="2 3" key="1">
    <citation type="submission" date="2014-04" db="EMBL/GenBank/DDBJ databases">
        <authorList>
            <consortium name="DOE Joint Genome Institute"/>
            <person name="Kuo A."/>
            <person name="Kohler A."/>
            <person name="Nagy L.G."/>
            <person name="Floudas D."/>
            <person name="Copeland A."/>
            <person name="Barry K.W."/>
            <person name="Cichocki N."/>
            <person name="Veneault-Fourrey C."/>
            <person name="LaButti K."/>
            <person name="Lindquist E.A."/>
            <person name="Lipzen A."/>
            <person name="Lundell T."/>
            <person name="Morin E."/>
            <person name="Murat C."/>
            <person name="Sun H."/>
            <person name="Tunlid A."/>
            <person name="Henrissat B."/>
            <person name="Grigoriev I.V."/>
            <person name="Hibbett D.S."/>
            <person name="Martin F."/>
            <person name="Nordberg H.P."/>
            <person name="Cantor M.N."/>
            <person name="Hua S.X."/>
        </authorList>
    </citation>
    <scope>NUCLEOTIDE SEQUENCE [LARGE SCALE GENOMIC DNA]</scope>
    <source>
        <strain evidence="2 3">Foug A</strain>
    </source>
</reference>
<dbReference type="AlphaFoldDB" id="A0A0C3D151"/>
<organism evidence="2 3">
    <name type="scientific">Scleroderma citrinum Foug A</name>
    <dbReference type="NCBI Taxonomy" id="1036808"/>
    <lineage>
        <taxon>Eukaryota</taxon>
        <taxon>Fungi</taxon>
        <taxon>Dikarya</taxon>
        <taxon>Basidiomycota</taxon>
        <taxon>Agaricomycotina</taxon>
        <taxon>Agaricomycetes</taxon>
        <taxon>Agaricomycetidae</taxon>
        <taxon>Boletales</taxon>
        <taxon>Sclerodermatineae</taxon>
        <taxon>Sclerodermataceae</taxon>
        <taxon>Scleroderma</taxon>
    </lineage>
</organism>